<evidence type="ECO:0000313" key="2">
    <source>
        <dbReference type="Proteomes" id="UP000180057"/>
    </source>
</evidence>
<name>A0A1S2M8X7_9BACI</name>
<proteinExistence type="predicted"/>
<sequence length="110" mass="12812">MGVVLLEKRYSQMTEFELHQEITKLNDKSKKAEQMGMINELAVYERKITMARSYLLNHPDDFKAGETYELNDGSLFHISHMNGIFAWGFRIGNENEEEAFPISLLLRKVN</sequence>
<dbReference type="AlphaFoldDB" id="A0A1S2M8X7"/>
<dbReference type="Proteomes" id="UP000180057">
    <property type="component" value="Unassembled WGS sequence"/>
</dbReference>
<gene>
    <name evidence="1" type="ORF">BKP45_00145</name>
</gene>
<keyword evidence="2" id="KW-1185">Reference proteome</keyword>
<evidence type="ECO:0000313" key="1">
    <source>
        <dbReference type="EMBL" id="OIJ21232.1"/>
    </source>
</evidence>
<dbReference type="Gene3D" id="1.10.287.880">
    <property type="entry name" value="Hypothetical protein YfhH domain"/>
    <property type="match status" value="1"/>
</dbReference>
<reference evidence="1 2" key="1">
    <citation type="submission" date="2016-10" db="EMBL/GenBank/DDBJ databases">
        <title>Draft genome sequences of four alkaliphilic bacteria belonging to the Anaerobacillus genus.</title>
        <authorList>
            <person name="Bassil N.M."/>
            <person name="Lloyd J.R."/>
        </authorList>
    </citation>
    <scope>NUCLEOTIDE SEQUENCE [LARGE SCALE GENOMIC DNA]</scope>
    <source>
        <strain evidence="1 2">DSM 22531</strain>
    </source>
</reference>
<organism evidence="1 2">
    <name type="scientific">Anaerobacillus alkalidiazotrophicus</name>
    <dbReference type="NCBI Taxonomy" id="472963"/>
    <lineage>
        <taxon>Bacteria</taxon>
        <taxon>Bacillati</taxon>
        <taxon>Bacillota</taxon>
        <taxon>Bacilli</taxon>
        <taxon>Bacillales</taxon>
        <taxon>Bacillaceae</taxon>
        <taxon>Anaerobacillus</taxon>
    </lineage>
</organism>
<dbReference type="EMBL" id="MLQS01000001">
    <property type="protein sequence ID" value="OIJ21232.1"/>
    <property type="molecule type" value="Genomic_DNA"/>
</dbReference>
<dbReference type="Pfam" id="PF08838">
    <property type="entry name" value="DUF1811"/>
    <property type="match status" value="1"/>
</dbReference>
<dbReference type="OrthoDB" id="2353288at2"/>
<dbReference type="InterPro" id="IPR036289">
    <property type="entry name" value="YfhH"/>
</dbReference>
<dbReference type="Gene3D" id="2.30.30.340">
    <property type="entry name" value="Hypothetical protein YfhH like domains"/>
    <property type="match status" value="1"/>
</dbReference>
<dbReference type="InterPro" id="IPR014938">
    <property type="entry name" value="YfhH-like"/>
</dbReference>
<protein>
    <submittedName>
        <fullName evidence="1">Uncharacterized protein</fullName>
    </submittedName>
</protein>
<accession>A0A1S2M8X7</accession>
<dbReference type="STRING" id="472963.BKP45_00145"/>
<comment type="caution">
    <text evidence="1">The sequence shown here is derived from an EMBL/GenBank/DDBJ whole genome shotgun (WGS) entry which is preliminary data.</text>
</comment>
<dbReference type="SUPFAM" id="SSF101697">
    <property type="entry name" value="Hypothetical protein YfhH"/>
    <property type="match status" value="1"/>
</dbReference>